<keyword evidence="2" id="KW-1185">Reference proteome</keyword>
<name>A0A8A2UGS8_9EURY</name>
<evidence type="ECO:0000313" key="2">
    <source>
        <dbReference type="Proteomes" id="UP000663191"/>
    </source>
</evidence>
<dbReference type="KEGG" id="hlo:J0X27_07115"/>
<dbReference type="RefSeq" id="WP_207271683.1">
    <property type="nucleotide sequence ID" value="NZ_CP071463.1"/>
</dbReference>
<dbReference type="Proteomes" id="UP000663191">
    <property type="component" value="Chromosome"/>
</dbReference>
<accession>A0A8A2UGS8</accession>
<dbReference type="AlphaFoldDB" id="A0A8A2UGS8"/>
<protein>
    <submittedName>
        <fullName evidence="1">Uncharacterized protein</fullName>
    </submittedName>
</protein>
<organism evidence="1 2">
    <name type="scientific">Natrinema longum</name>
    <dbReference type="NCBI Taxonomy" id="370324"/>
    <lineage>
        <taxon>Archaea</taxon>
        <taxon>Methanobacteriati</taxon>
        <taxon>Methanobacteriota</taxon>
        <taxon>Stenosarchaea group</taxon>
        <taxon>Halobacteria</taxon>
        <taxon>Halobacteriales</taxon>
        <taxon>Natrialbaceae</taxon>
        <taxon>Natrinema</taxon>
    </lineage>
</organism>
<dbReference type="OrthoDB" id="195843at2157"/>
<sequence length="110" mass="11585">MTRDTSVQNRTDAAANERQLPNLVTIVGRGVPSNYEVAVDGDLESLADDPTAEGPVVAGSVAEGAIDVGVRRFRFSGEMANVRLVDWNGTEAADSASVPTVHVEYGAPTR</sequence>
<dbReference type="EMBL" id="CP071463">
    <property type="protein sequence ID" value="QSW86578.1"/>
    <property type="molecule type" value="Genomic_DNA"/>
</dbReference>
<proteinExistence type="predicted"/>
<dbReference type="GeneID" id="63183501"/>
<evidence type="ECO:0000313" key="1">
    <source>
        <dbReference type="EMBL" id="QSW86578.1"/>
    </source>
</evidence>
<reference evidence="1 2" key="1">
    <citation type="journal article" date="2006" name="Int. J. Syst. Evol. Microbiol.">
        <title>Haloterrigena longa sp. nov. and Haloterrigena limicola sp. nov., extremely halophilic archaea isolated from a salt lake.</title>
        <authorList>
            <person name="Cui H.L."/>
            <person name="Tohty D."/>
            <person name="Zhou P.J."/>
            <person name="Liu S.J."/>
        </authorList>
    </citation>
    <scope>NUCLEOTIDE SEQUENCE [LARGE SCALE GENOMIC DNA]</scope>
    <source>
        <strain evidence="1 2">ABH32</strain>
    </source>
</reference>
<gene>
    <name evidence="1" type="ORF">J0X27_07115</name>
</gene>